<dbReference type="AlphaFoldDB" id="A0A2G7SYX4"/>
<dbReference type="Gene3D" id="1.10.357.10">
    <property type="entry name" value="Tetracycline Repressor, domain 2"/>
    <property type="match status" value="1"/>
</dbReference>
<protein>
    <submittedName>
        <fullName evidence="7">TetR/AcrR family transcriptional regulator</fullName>
    </submittedName>
</protein>
<feature type="compositionally biased region" description="Low complexity" evidence="5">
    <location>
        <begin position="1"/>
        <end position="12"/>
    </location>
</feature>
<gene>
    <name evidence="7" type="ORF">CTI11_25160</name>
</gene>
<comment type="caution">
    <text evidence="7">The sequence shown here is derived from an EMBL/GenBank/DDBJ whole genome shotgun (WGS) entry which is preliminary data.</text>
</comment>
<dbReference type="InterPro" id="IPR023772">
    <property type="entry name" value="DNA-bd_HTH_TetR-type_CS"/>
</dbReference>
<dbReference type="Pfam" id="PF00440">
    <property type="entry name" value="TetR_N"/>
    <property type="match status" value="1"/>
</dbReference>
<dbReference type="PANTHER" id="PTHR30055">
    <property type="entry name" value="HTH-TYPE TRANSCRIPTIONAL REGULATOR RUTR"/>
    <property type="match status" value="1"/>
</dbReference>
<evidence type="ECO:0000256" key="5">
    <source>
        <dbReference type="SAM" id="MobiDB-lite"/>
    </source>
</evidence>
<evidence type="ECO:0000259" key="6">
    <source>
        <dbReference type="PROSITE" id="PS50977"/>
    </source>
</evidence>
<reference evidence="7" key="1">
    <citation type="submission" date="2017-10" db="EMBL/GenBank/DDBJ databases">
        <title>Chryseobacterium sp. B5 is a hydrocarbonoclastic and plant growth promoting bacterium.</title>
        <authorList>
            <person name="Thijs S."/>
            <person name="Gkorezis P."/>
            <person name="Van Hamme J."/>
        </authorList>
    </citation>
    <scope>NUCLEOTIDE SEQUENCE</scope>
    <source>
        <strain evidence="7">B5</strain>
    </source>
</reference>
<sequence>MPSKGVRVSRQQPQPPKVRRRPLQSRAQATSQALQDAFVRLVIEQGYERTTVREVAAVAGVGLGTFYEYFGNMDTLAAMCIHRQVQALHAQGLQTLQDSAGMPLATRVDRLLDTLVDGIAREAPMWAALFMLERKVSAPEPFRRHYQAYVQLWGTALQDCDPPLPAPAQPLARLLHTLTYGWVSQSLLALGPQQTLQQLRAPLGWAIHALLREAQAPSA</sequence>
<dbReference type="SUPFAM" id="SSF46689">
    <property type="entry name" value="Homeodomain-like"/>
    <property type="match status" value="1"/>
</dbReference>
<feature type="region of interest" description="Disordered" evidence="5">
    <location>
        <begin position="1"/>
        <end position="26"/>
    </location>
</feature>
<organism evidence="7">
    <name type="scientific">Chryseobacterium sp. B5</name>
    <dbReference type="NCBI Taxonomy" id="2050562"/>
    <lineage>
        <taxon>Bacteria</taxon>
        <taxon>Pseudomonadati</taxon>
        <taxon>Bacteroidota</taxon>
        <taxon>Flavobacteriia</taxon>
        <taxon>Flavobacteriales</taxon>
        <taxon>Weeksellaceae</taxon>
        <taxon>Chryseobacterium group</taxon>
        <taxon>Chryseobacterium</taxon>
    </lineage>
</organism>
<dbReference type="GO" id="GO:0003700">
    <property type="term" value="F:DNA-binding transcription factor activity"/>
    <property type="evidence" value="ECO:0007669"/>
    <property type="project" value="TreeGrafter"/>
</dbReference>
<evidence type="ECO:0000313" key="7">
    <source>
        <dbReference type="EMBL" id="PII32870.1"/>
    </source>
</evidence>
<dbReference type="PROSITE" id="PS01081">
    <property type="entry name" value="HTH_TETR_1"/>
    <property type="match status" value="1"/>
</dbReference>
<feature type="domain" description="HTH tetR-type" evidence="6">
    <location>
        <begin position="28"/>
        <end position="88"/>
    </location>
</feature>
<name>A0A2G7SYX4_9FLAO</name>
<evidence type="ECO:0000256" key="3">
    <source>
        <dbReference type="ARBA" id="ARBA00023163"/>
    </source>
</evidence>
<dbReference type="InterPro" id="IPR050109">
    <property type="entry name" value="HTH-type_TetR-like_transc_reg"/>
</dbReference>
<dbReference type="PANTHER" id="PTHR30055:SF234">
    <property type="entry name" value="HTH-TYPE TRANSCRIPTIONAL REGULATOR BETI"/>
    <property type="match status" value="1"/>
</dbReference>
<dbReference type="PROSITE" id="PS50977">
    <property type="entry name" value="HTH_TETR_2"/>
    <property type="match status" value="1"/>
</dbReference>
<evidence type="ECO:0000256" key="1">
    <source>
        <dbReference type="ARBA" id="ARBA00023015"/>
    </source>
</evidence>
<feature type="DNA-binding region" description="H-T-H motif" evidence="4">
    <location>
        <begin position="51"/>
        <end position="70"/>
    </location>
</feature>
<dbReference type="EMBL" id="PEKC01000160">
    <property type="protein sequence ID" value="PII32870.1"/>
    <property type="molecule type" value="Genomic_DNA"/>
</dbReference>
<keyword evidence="3" id="KW-0804">Transcription</keyword>
<keyword evidence="1" id="KW-0805">Transcription regulation</keyword>
<dbReference type="GO" id="GO:0000976">
    <property type="term" value="F:transcription cis-regulatory region binding"/>
    <property type="evidence" value="ECO:0007669"/>
    <property type="project" value="TreeGrafter"/>
</dbReference>
<keyword evidence="2 4" id="KW-0238">DNA-binding</keyword>
<accession>A0A2G7SYX4</accession>
<evidence type="ECO:0000256" key="4">
    <source>
        <dbReference type="PROSITE-ProRule" id="PRU00335"/>
    </source>
</evidence>
<dbReference type="InterPro" id="IPR009057">
    <property type="entry name" value="Homeodomain-like_sf"/>
</dbReference>
<evidence type="ECO:0000256" key="2">
    <source>
        <dbReference type="ARBA" id="ARBA00023125"/>
    </source>
</evidence>
<proteinExistence type="predicted"/>
<dbReference type="InterPro" id="IPR001647">
    <property type="entry name" value="HTH_TetR"/>
</dbReference>